<name>A0A833J6P4_9HYPH</name>
<dbReference type="AlphaFoldDB" id="A0A833J6P4"/>
<dbReference type="Proteomes" id="UP000469949">
    <property type="component" value="Unassembled WGS sequence"/>
</dbReference>
<gene>
    <name evidence="1" type="ORF">F8B43_2670</name>
</gene>
<protein>
    <submittedName>
        <fullName evidence="1">Uncharacterized protein</fullName>
    </submittedName>
</protein>
<evidence type="ECO:0000313" key="1">
    <source>
        <dbReference type="EMBL" id="KAB7784637.1"/>
    </source>
</evidence>
<accession>A0A833J6P4</accession>
<organism evidence="1 2">
    <name type="scientific">Methylorubrum populi</name>
    <dbReference type="NCBI Taxonomy" id="223967"/>
    <lineage>
        <taxon>Bacteria</taxon>
        <taxon>Pseudomonadati</taxon>
        <taxon>Pseudomonadota</taxon>
        <taxon>Alphaproteobacteria</taxon>
        <taxon>Hyphomicrobiales</taxon>
        <taxon>Methylobacteriaceae</taxon>
        <taxon>Methylorubrum</taxon>
    </lineage>
</organism>
<evidence type="ECO:0000313" key="2">
    <source>
        <dbReference type="Proteomes" id="UP000469949"/>
    </source>
</evidence>
<proteinExistence type="predicted"/>
<reference evidence="1 2" key="1">
    <citation type="submission" date="2019-10" db="EMBL/GenBank/DDBJ databases">
        <title>Draft Genome Sequence of the Caffeine Degrading Methylotroph Methylorubrum populi PINKEL.</title>
        <authorList>
            <person name="Dawson S.C."/>
            <person name="Zhang X."/>
            <person name="Wright M.E."/>
            <person name="Sharma G."/>
            <person name="Langner J.T."/>
            <person name="Ditty J.L."/>
            <person name="Subuyuj G.A."/>
        </authorList>
    </citation>
    <scope>NUCLEOTIDE SEQUENCE [LARGE SCALE GENOMIC DNA]</scope>
    <source>
        <strain evidence="1 2">Pinkel</strain>
    </source>
</reference>
<comment type="caution">
    <text evidence="1">The sequence shown here is derived from an EMBL/GenBank/DDBJ whole genome shotgun (WGS) entry which is preliminary data.</text>
</comment>
<dbReference type="EMBL" id="WEKV01000010">
    <property type="protein sequence ID" value="KAB7784637.1"/>
    <property type="molecule type" value="Genomic_DNA"/>
</dbReference>
<sequence>MRDPCPMREGAPPHSCNSIPVLMSRRQTKAWLRGTPLRF</sequence>